<keyword evidence="5" id="KW-0479">Metal-binding</keyword>
<keyword evidence="4" id="KW-0540">Nuclease</keyword>
<sequence>MDVVEITAAAALCAYSYHNFLNLSHSKKIKQPNKRRWWTTIIHRNRTKQSMENVFVELLYEPSGEFENFTRMSLSDFEYLLTLISPIISKQDTQLRDSIPAKIRLAITLRFLATGDSYKSLHFLFKVSSQIISKIVPEVCSAINQVLKNEVKLPSTSSDWLEIEKGFGEKFPHCIGAIDGKHIVLQCPVNTGSEYYNYKNSFSIVLMGLVSSDYRFLFADIGSQGRISDGGVFKNSLLWKKICSNSLNIPAPSPLHGSNVDLPYVFLGDGAFALHTNLMKPFPGNHEIGSSKRIFNQKLSSSRVVIENVFGIMAAKFRIFKKPISIELEKVSIITLTCVLLHNFLRRNETAASIYTPPGTIDICDNTGVIIQPGSWRREIGENCAIRPIDQVPRRSPENAIQIREQFTSYFYNNN</sequence>
<name>A0A6G0T1R3_APHGL</name>
<evidence type="ECO:0000256" key="7">
    <source>
        <dbReference type="ARBA" id="ARBA00023242"/>
    </source>
</evidence>
<dbReference type="GO" id="GO:0004518">
    <property type="term" value="F:nuclease activity"/>
    <property type="evidence" value="ECO:0007669"/>
    <property type="project" value="UniProtKB-KW"/>
</dbReference>
<evidence type="ECO:0000256" key="3">
    <source>
        <dbReference type="ARBA" id="ARBA00006958"/>
    </source>
</evidence>
<evidence type="ECO:0000259" key="8">
    <source>
        <dbReference type="Pfam" id="PF13359"/>
    </source>
</evidence>
<dbReference type="AlphaFoldDB" id="A0A6G0T1R3"/>
<dbReference type="InterPro" id="IPR045249">
    <property type="entry name" value="HARBI1-like"/>
</dbReference>
<reference evidence="9 10" key="1">
    <citation type="submission" date="2019-08" db="EMBL/GenBank/DDBJ databases">
        <title>The genome of the soybean aphid Biotype 1, its phylome, world population structure and adaptation to the North American continent.</title>
        <authorList>
            <person name="Giordano R."/>
            <person name="Donthu R.K."/>
            <person name="Hernandez A.G."/>
            <person name="Wright C.L."/>
            <person name="Zimin A.V."/>
        </authorList>
    </citation>
    <scope>NUCLEOTIDE SEQUENCE [LARGE SCALE GENOMIC DNA]</scope>
    <source>
        <tissue evidence="9">Whole aphids</tissue>
    </source>
</reference>
<evidence type="ECO:0000256" key="6">
    <source>
        <dbReference type="ARBA" id="ARBA00022801"/>
    </source>
</evidence>
<gene>
    <name evidence="9" type="ORF">AGLY_015749</name>
</gene>
<protein>
    <recommendedName>
        <fullName evidence="8">DDE Tnp4 domain-containing protein</fullName>
    </recommendedName>
</protein>
<dbReference type="GO" id="GO:0016787">
    <property type="term" value="F:hydrolase activity"/>
    <property type="evidence" value="ECO:0007669"/>
    <property type="project" value="UniProtKB-KW"/>
</dbReference>
<evidence type="ECO:0000256" key="1">
    <source>
        <dbReference type="ARBA" id="ARBA00001968"/>
    </source>
</evidence>
<organism evidence="9 10">
    <name type="scientific">Aphis glycines</name>
    <name type="common">Soybean aphid</name>
    <dbReference type="NCBI Taxonomy" id="307491"/>
    <lineage>
        <taxon>Eukaryota</taxon>
        <taxon>Metazoa</taxon>
        <taxon>Ecdysozoa</taxon>
        <taxon>Arthropoda</taxon>
        <taxon>Hexapoda</taxon>
        <taxon>Insecta</taxon>
        <taxon>Pterygota</taxon>
        <taxon>Neoptera</taxon>
        <taxon>Paraneoptera</taxon>
        <taxon>Hemiptera</taxon>
        <taxon>Sternorrhyncha</taxon>
        <taxon>Aphidomorpha</taxon>
        <taxon>Aphidoidea</taxon>
        <taxon>Aphididae</taxon>
        <taxon>Aphidini</taxon>
        <taxon>Aphis</taxon>
        <taxon>Aphis</taxon>
    </lineage>
</organism>
<evidence type="ECO:0000313" key="10">
    <source>
        <dbReference type="Proteomes" id="UP000475862"/>
    </source>
</evidence>
<comment type="similarity">
    <text evidence="3">Belongs to the HARBI1 family.</text>
</comment>
<evidence type="ECO:0000256" key="2">
    <source>
        <dbReference type="ARBA" id="ARBA00004123"/>
    </source>
</evidence>
<proteinExistence type="inferred from homology"/>
<dbReference type="Pfam" id="PF13359">
    <property type="entry name" value="DDE_Tnp_4"/>
    <property type="match status" value="1"/>
</dbReference>
<dbReference type="GO" id="GO:0005634">
    <property type="term" value="C:nucleus"/>
    <property type="evidence" value="ECO:0007669"/>
    <property type="project" value="UniProtKB-SubCell"/>
</dbReference>
<accession>A0A6G0T1R3</accession>
<evidence type="ECO:0000313" key="9">
    <source>
        <dbReference type="EMBL" id="KAE9523861.1"/>
    </source>
</evidence>
<dbReference type="OrthoDB" id="6601182at2759"/>
<dbReference type="GO" id="GO:0046872">
    <property type="term" value="F:metal ion binding"/>
    <property type="evidence" value="ECO:0007669"/>
    <property type="project" value="UniProtKB-KW"/>
</dbReference>
<keyword evidence="6" id="KW-0378">Hydrolase</keyword>
<dbReference type="Proteomes" id="UP000475862">
    <property type="component" value="Unassembled WGS sequence"/>
</dbReference>
<evidence type="ECO:0000256" key="4">
    <source>
        <dbReference type="ARBA" id="ARBA00022722"/>
    </source>
</evidence>
<keyword evidence="10" id="KW-1185">Reference proteome</keyword>
<dbReference type="PANTHER" id="PTHR22930:SF269">
    <property type="entry name" value="NUCLEASE HARBI1-LIKE PROTEIN"/>
    <property type="match status" value="1"/>
</dbReference>
<dbReference type="InterPro" id="IPR027806">
    <property type="entry name" value="HARBI1_dom"/>
</dbReference>
<feature type="domain" description="DDE Tnp4" evidence="8">
    <location>
        <begin position="178"/>
        <end position="343"/>
    </location>
</feature>
<comment type="caution">
    <text evidence="9">The sequence shown here is derived from an EMBL/GenBank/DDBJ whole genome shotgun (WGS) entry which is preliminary data.</text>
</comment>
<comment type="subcellular location">
    <subcellularLocation>
        <location evidence="2">Nucleus</location>
    </subcellularLocation>
</comment>
<evidence type="ECO:0000256" key="5">
    <source>
        <dbReference type="ARBA" id="ARBA00022723"/>
    </source>
</evidence>
<comment type="cofactor">
    <cofactor evidence="1">
        <name>a divalent metal cation</name>
        <dbReference type="ChEBI" id="CHEBI:60240"/>
    </cofactor>
</comment>
<dbReference type="EMBL" id="VYZN01000075">
    <property type="protein sequence ID" value="KAE9523861.1"/>
    <property type="molecule type" value="Genomic_DNA"/>
</dbReference>
<dbReference type="PANTHER" id="PTHR22930">
    <property type="match status" value="1"/>
</dbReference>
<keyword evidence="7" id="KW-0539">Nucleus</keyword>